<keyword evidence="5" id="KW-0680">Restriction system</keyword>
<evidence type="ECO:0000256" key="2">
    <source>
        <dbReference type="ARBA" id="ARBA00022603"/>
    </source>
</evidence>
<dbReference type="RefSeq" id="WP_097802965.1">
    <property type="nucleotide sequence ID" value="NZ_FXYH01000001.1"/>
</dbReference>
<organism evidence="9 10">
    <name type="scientific">Pelagimonas varians</name>
    <dbReference type="NCBI Taxonomy" id="696760"/>
    <lineage>
        <taxon>Bacteria</taxon>
        <taxon>Pseudomonadati</taxon>
        <taxon>Pseudomonadota</taxon>
        <taxon>Alphaproteobacteria</taxon>
        <taxon>Rhodobacterales</taxon>
        <taxon>Roseobacteraceae</taxon>
        <taxon>Pelagimonas</taxon>
    </lineage>
</organism>
<dbReference type="EMBL" id="FXYH01000001">
    <property type="protein sequence ID" value="SMX34268.1"/>
    <property type="molecule type" value="Genomic_DNA"/>
</dbReference>
<evidence type="ECO:0000313" key="10">
    <source>
        <dbReference type="Proteomes" id="UP000220836"/>
    </source>
</evidence>
<accession>A0A238JUB3</accession>
<dbReference type="EC" id="2.1.1.37" evidence="1"/>
<dbReference type="InterPro" id="IPR031303">
    <property type="entry name" value="C5_meth_CS"/>
</dbReference>
<keyword evidence="3 7" id="KW-0808">Transferase</keyword>
<dbReference type="GO" id="GO:0044027">
    <property type="term" value="P:negative regulation of gene expression via chromosomal CpG island methylation"/>
    <property type="evidence" value="ECO:0007669"/>
    <property type="project" value="TreeGrafter"/>
</dbReference>
<dbReference type="PROSITE" id="PS51679">
    <property type="entry name" value="SAM_MT_C5"/>
    <property type="match status" value="1"/>
</dbReference>
<comment type="similarity">
    <text evidence="7 8">Belongs to the class I-like SAM-binding methyltransferase superfamily. C5-methyltransferase family.</text>
</comment>
<dbReference type="Proteomes" id="UP000220836">
    <property type="component" value="Unassembled WGS sequence"/>
</dbReference>
<keyword evidence="10" id="KW-1185">Reference proteome</keyword>
<dbReference type="NCBIfam" id="TIGR00675">
    <property type="entry name" value="dcm"/>
    <property type="match status" value="1"/>
</dbReference>
<dbReference type="GO" id="GO:0003677">
    <property type="term" value="F:DNA binding"/>
    <property type="evidence" value="ECO:0007669"/>
    <property type="project" value="TreeGrafter"/>
</dbReference>
<proteinExistence type="inferred from homology"/>
<evidence type="ECO:0000256" key="5">
    <source>
        <dbReference type="ARBA" id="ARBA00022747"/>
    </source>
</evidence>
<feature type="active site" evidence="7">
    <location>
        <position position="75"/>
    </location>
</feature>
<dbReference type="InterPro" id="IPR029063">
    <property type="entry name" value="SAM-dependent_MTases_sf"/>
</dbReference>
<dbReference type="GO" id="GO:0032259">
    <property type="term" value="P:methylation"/>
    <property type="evidence" value="ECO:0007669"/>
    <property type="project" value="UniProtKB-KW"/>
</dbReference>
<evidence type="ECO:0000256" key="3">
    <source>
        <dbReference type="ARBA" id="ARBA00022679"/>
    </source>
</evidence>
<name>A0A238JUB3_9RHOB</name>
<dbReference type="PRINTS" id="PR00105">
    <property type="entry name" value="C5METTRFRASE"/>
</dbReference>
<gene>
    <name evidence="9" type="primary">aplIM_1</name>
    <name evidence="9" type="ORF">PEV8663_00444</name>
</gene>
<dbReference type="Gene3D" id="3.90.120.10">
    <property type="entry name" value="DNA Methylase, subunit A, domain 2"/>
    <property type="match status" value="1"/>
</dbReference>
<dbReference type="SUPFAM" id="SSF53335">
    <property type="entry name" value="S-adenosyl-L-methionine-dependent methyltransferases"/>
    <property type="match status" value="1"/>
</dbReference>
<keyword evidence="4 7" id="KW-0949">S-adenosyl-L-methionine</keyword>
<evidence type="ECO:0000256" key="8">
    <source>
        <dbReference type="RuleBase" id="RU000416"/>
    </source>
</evidence>
<comment type="catalytic activity">
    <reaction evidence="6">
        <text>a 2'-deoxycytidine in DNA + S-adenosyl-L-methionine = a 5-methyl-2'-deoxycytidine in DNA + S-adenosyl-L-homocysteine + H(+)</text>
        <dbReference type="Rhea" id="RHEA:13681"/>
        <dbReference type="Rhea" id="RHEA-COMP:11369"/>
        <dbReference type="Rhea" id="RHEA-COMP:11370"/>
        <dbReference type="ChEBI" id="CHEBI:15378"/>
        <dbReference type="ChEBI" id="CHEBI:57856"/>
        <dbReference type="ChEBI" id="CHEBI:59789"/>
        <dbReference type="ChEBI" id="CHEBI:85452"/>
        <dbReference type="ChEBI" id="CHEBI:85454"/>
        <dbReference type="EC" id="2.1.1.37"/>
    </reaction>
</comment>
<dbReference type="Pfam" id="PF00145">
    <property type="entry name" value="DNA_methylase"/>
    <property type="match status" value="1"/>
</dbReference>
<dbReference type="AlphaFoldDB" id="A0A238JUB3"/>
<dbReference type="PROSITE" id="PS00095">
    <property type="entry name" value="C5_MTASE_2"/>
    <property type="match status" value="1"/>
</dbReference>
<sequence length="355" mass="38784">MIGVEIFAGAGGLSLGAENAGLKVAVAVEKAPAAASTYRSNHPNVRLLCDDIRAVDPAALGLPSESLILFGGPPCQGFSTSNQRTRGKENDNNWLFEEFLRFVRVLNPEIVVFENVAGIVHTSTGYFLGELVSRLEQLGYKVSYSVLDATRSGVPQRRNRFFCVGCKSKAINISNNLGRESSITVDDAIGDLPELKVGNLDDLLPYGRMANSEYAQKLRGEKTTCTGHLVTKNADHIVERYAHIPPGGNWSNIPPELMGSYKDATRCHTGIYKRLDPSEPSIVLGNFRKNMLIHPSQDRGLSVREAARIQSFPDTYTFSGSIGQQQQQVGNAVPPLMAETVFNEIFDQMLASRPV</sequence>
<protein>
    <recommendedName>
        <fullName evidence="1">DNA (cytosine-5-)-methyltransferase</fullName>
        <ecNumber evidence="1">2.1.1.37</ecNumber>
    </recommendedName>
</protein>
<evidence type="ECO:0000256" key="6">
    <source>
        <dbReference type="ARBA" id="ARBA00047422"/>
    </source>
</evidence>
<reference evidence="9 10" key="1">
    <citation type="submission" date="2017-05" db="EMBL/GenBank/DDBJ databases">
        <authorList>
            <person name="Song R."/>
            <person name="Chenine A.L."/>
            <person name="Ruprecht R.M."/>
        </authorList>
    </citation>
    <scope>NUCLEOTIDE SEQUENCE [LARGE SCALE GENOMIC DNA]</scope>
    <source>
        <strain evidence="9 10">CECT 8663</strain>
    </source>
</reference>
<dbReference type="GO" id="GO:0009307">
    <property type="term" value="P:DNA restriction-modification system"/>
    <property type="evidence" value="ECO:0007669"/>
    <property type="project" value="UniProtKB-KW"/>
</dbReference>
<dbReference type="InterPro" id="IPR001525">
    <property type="entry name" value="C5_MeTfrase"/>
</dbReference>
<evidence type="ECO:0000256" key="7">
    <source>
        <dbReference type="PROSITE-ProRule" id="PRU01016"/>
    </source>
</evidence>
<dbReference type="PANTHER" id="PTHR10629">
    <property type="entry name" value="CYTOSINE-SPECIFIC METHYLTRANSFERASE"/>
    <property type="match status" value="1"/>
</dbReference>
<evidence type="ECO:0000256" key="1">
    <source>
        <dbReference type="ARBA" id="ARBA00011975"/>
    </source>
</evidence>
<evidence type="ECO:0000256" key="4">
    <source>
        <dbReference type="ARBA" id="ARBA00022691"/>
    </source>
</evidence>
<dbReference type="PANTHER" id="PTHR10629:SF52">
    <property type="entry name" value="DNA (CYTOSINE-5)-METHYLTRANSFERASE 1"/>
    <property type="match status" value="1"/>
</dbReference>
<dbReference type="Gene3D" id="3.40.50.150">
    <property type="entry name" value="Vaccinia Virus protein VP39"/>
    <property type="match status" value="1"/>
</dbReference>
<evidence type="ECO:0000313" key="9">
    <source>
        <dbReference type="EMBL" id="SMX34268.1"/>
    </source>
</evidence>
<dbReference type="GO" id="GO:0003886">
    <property type="term" value="F:DNA (cytosine-5-)-methyltransferase activity"/>
    <property type="evidence" value="ECO:0007669"/>
    <property type="project" value="UniProtKB-EC"/>
</dbReference>
<dbReference type="InterPro" id="IPR050390">
    <property type="entry name" value="C5-Methyltransferase"/>
</dbReference>
<keyword evidence="2 7" id="KW-0489">Methyltransferase</keyword>
<dbReference type="OrthoDB" id="9813719at2"/>